<dbReference type="AlphaFoldDB" id="G2QNG6"/>
<feature type="compositionally biased region" description="Basic and acidic residues" evidence="2">
    <location>
        <begin position="448"/>
        <end position="463"/>
    </location>
</feature>
<dbReference type="VEuPathDB" id="FungiDB:MYCTH_2131220"/>
<sequence length="500" mass="55350">MTSIRENKAWMEQGLLALKDAKSRLSVASVEGLIAIIDEIARLRTENEELRTQATAKATEAIGLIQHSKNEADSAKAESLETKKQLDTVKAEKKDTEKKLAKVEAELRQSIEKASGLEAKYRQEQQELEAELRDRDEELEELREHSVELKEVAENKEELYAALETIRTEAIKLALTYFGMELQLGTDDDLWKKAKAQSTGMPKPRSSPDLARRMRVALMLSVVARELCQHVFQPAYLSEQVRGIDSFLRDLAKRDPEQESHLRSVLLKTENPAKTRIGSMNRWVDQLVHDSFDGISKVASTAIPNDKVGEFEADLLRLCETAYEKWRFIQTLKNHIRPDFAIGFSLEQEEDKWSPLPSTVPSPLQSPKAKQQRANGTASAQATPKKSQPSAGNPAELSSIVVWPAFVNASRPEEGALSKGLVLPRSLIDAVKEDWAAASASPTSSKNPHREMRAEARNRDSATQKKRRSSTATVNGNGADSKQKGPTSASNGHGSGPNGA</sequence>
<feature type="coiled-coil region" evidence="1">
    <location>
        <begin position="33"/>
        <end position="169"/>
    </location>
</feature>
<dbReference type="OMA" id="PIPCSNT"/>
<gene>
    <name evidence="3" type="ORF">MYCTH_2131220</name>
</gene>
<dbReference type="EMBL" id="CP003008">
    <property type="protein sequence ID" value="AEO62039.1"/>
    <property type="molecule type" value="Genomic_DNA"/>
</dbReference>
<dbReference type="OrthoDB" id="4590805at2759"/>
<evidence type="ECO:0000256" key="1">
    <source>
        <dbReference type="SAM" id="Coils"/>
    </source>
</evidence>
<reference evidence="3 4" key="1">
    <citation type="journal article" date="2011" name="Nat. Biotechnol.">
        <title>Comparative genomic analysis of the thermophilic biomass-degrading fungi Myceliophthora thermophila and Thielavia terrestris.</title>
        <authorList>
            <person name="Berka R.M."/>
            <person name="Grigoriev I.V."/>
            <person name="Otillar R."/>
            <person name="Salamov A."/>
            <person name="Grimwood J."/>
            <person name="Reid I."/>
            <person name="Ishmael N."/>
            <person name="John T."/>
            <person name="Darmond C."/>
            <person name="Moisan M.-C."/>
            <person name="Henrissat B."/>
            <person name="Coutinho P.M."/>
            <person name="Lombard V."/>
            <person name="Natvig D.O."/>
            <person name="Lindquist E."/>
            <person name="Schmutz J."/>
            <person name="Lucas S."/>
            <person name="Harris P."/>
            <person name="Powlowski J."/>
            <person name="Bellemare A."/>
            <person name="Taylor D."/>
            <person name="Butler G."/>
            <person name="de Vries R.P."/>
            <person name="Allijn I.E."/>
            <person name="van den Brink J."/>
            <person name="Ushinsky S."/>
            <person name="Storms R."/>
            <person name="Powell A.J."/>
            <person name="Paulsen I.T."/>
            <person name="Elbourne L.D.H."/>
            <person name="Baker S.E."/>
            <person name="Magnuson J."/>
            <person name="LaBoissiere S."/>
            <person name="Clutterbuck A.J."/>
            <person name="Martinez D."/>
            <person name="Wogulis M."/>
            <person name="de Leon A.L."/>
            <person name="Rey M.W."/>
            <person name="Tsang A."/>
        </authorList>
    </citation>
    <scope>NUCLEOTIDE SEQUENCE [LARGE SCALE GENOMIC DNA]</scope>
    <source>
        <strain evidence="4">ATCC 42464 / BCRC 31852 / DSM 1799</strain>
    </source>
</reference>
<evidence type="ECO:0000313" key="3">
    <source>
        <dbReference type="EMBL" id="AEO62039.1"/>
    </source>
</evidence>
<keyword evidence="1" id="KW-0175">Coiled coil</keyword>
<dbReference type="KEGG" id="mtm:MYCTH_2131220"/>
<feature type="region of interest" description="Disordered" evidence="2">
    <location>
        <begin position="352"/>
        <end position="394"/>
    </location>
</feature>
<dbReference type="RefSeq" id="XP_003667284.1">
    <property type="nucleotide sequence ID" value="XM_003667236.1"/>
</dbReference>
<feature type="compositionally biased region" description="Polar residues" evidence="2">
    <location>
        <begin position="470"/>
        <end position="492"/>
    </location>
</feature>
<dbReference type="eggNOG" id="ENOG502S5KH">
    <property type="taxonomic scope" value="Eukaryota"/>
</dbReference>
<dbReference type="GeneID" id="11510128"/>
<protein>
    <submittedName>
        <fullName evidence="3">Uncharacterized protein</fullName>
    </submittedName>
</protein>
<keyword evidence="4" id="KW-1185">Reference proteome</keyword>
<dbReference type="Proteomes" id="UP000007322">
    <property type="component" value="Chromosome 7"/>
</dbReference>
<proteinExistence type="predicted"/>
<feature type="region of interest" description="Disordered" evidence="2">
    <location>
        <begin position="436"/>
        <end position="500"/>
    </location>
</feature>
<dbReference type="HOGENOM" id="CLU_560407_0_0_1"/>
<evidence type="ECO:0000256" key="2">
    <source>
        <dbReference type="SAM" id="MobiDB-lite"/>
    </source>
</evidence>
<evidence type="ECO:0000313" key="4">
    <source>
        <dbReference type="Proteomes" id="UP000007322"/>
    </source>
</evidence>
<feature type="compositionally biased region" description="Polar residues" evidence="2">
    <location>
        <begin position="356"/>
        <end position="391"/>
    </location>
</feature>
<dbReference type="InParanoid" id="G2QNG6"/>
<accession>G2QNG6</accession>
<organism evidence="3 4">
    <name type="scientific">Thermothelomyces thermophilus (strain ATCC 42464 / BCRC 31852 / DSM 1799)</name>
    <name type="common">Sporotrichum thermophile</name>
    <dbReference type="NCBI Taxonomy" id="573729"/>
    <lineage>
        <taxon>Eukaryota</taxon>
        <taxon>Fungi</taxon>
        <taxon>Dikarya</taxon>
        <taxon>Ascomycota</taxon>
        <taxon>Pezizomycotina</taxon>
        <taxon>Sordariomycetes</taxon>
        <taxon>Sordariomycetidae</taxon>
        <taxon>Sordariales</taxon>
        <taxon>Chaetomiaceae</taxon>
        <taxon>Thermothelomyces</taxon>
    </lineage>
</organism>
<name>G2QNG6_THET4</name>